<dbReference type="PANTHER" id="PTHR43265">
    <property type="entry name" value="ESTERASE ESTD"/>
    <property type="match status" value="1"/>
</dbReference>
<dbReference type="PANTHER" id="PTHR43265:SF1">
    <property type="entry name" value="ESTERASE ESTD"/>
    <property type="match status" value="1"/>
</dbReference>
<reference evidence="1 2" key="1">
    <citation type="submission" date="2016-10" db="EMBL/GenBank/DDBJ databases">
        <authorList>
            <person name="de Groot N.N."/>
        </authorList>
    </citation>
    <scope>NUCLEOTIDE SEQUENCE [LARGE SCALE GENOMIC DNA]</scope>
    <source>
        <strain evidence="1 2">DSM 44637</strain>
    </source>
</reference>
<dbReference type="AlphaFoldDB" id="A0A1I5UP85"/>
<evidence type="ECO:0008006" key="3">
    <source>
        <dbReference type="Google" id="ProtNLM"/>
    </source>
</evidence>
<dbReference type="GO" id="GO:0052689">
    <property type="term" value="F:carboxylic ester hydrolase activity"/>
    <property type="evidence" value="ECO:0007669"/>
    <property type="project" value="TreeGrafter"/>
</dbReference>
<evidence type="ECO:0000313" key="2">
    <source>
        <dbReference type="Proteomes" id="UP000199137"/>
    </source>
</evidence>
<gene>
    <name evidence="1" type="ORF">SAMN05421854_10835</name>
</gene>
<organism evidence="1 2">
    <name type="scientific">Amycolatopsis rubida</name>
    <dbReference type="NCBI Taxonomy" id="112413"/>
    <lineage>
        <taxon>Bacteria</taxon>
        <taxon>Bacillati</taxon>
        <taxon>Actinomycetota</taxon>
        <taxon>Actinomycetes</taxon>
        <taxon>Pseudonocardiales</taxon>
        <taxon>Pseudonocardiaceae</taxon>
        <taxon>Amycolatopsis</taxon>
    </lineage>
</organism>
<dbReference type="InterPro" id="IPR053145">
    <property type="entry name" value="AB_hydrolase_Est10"/>
</dbReference>
<evidence type="ECO:0000313" key="1">
    <source>
        <dbReference type="EMBL" id="SFP97059.1"/>
    </source>
</evidence>
<protein>
    <recommendedName>
        <fullName evidence="3">Dienelactone hydrolase family protein</fullName>
    </recommendedName>
</protein>
<accession>A0A1I5UP85</accession>
<proteinExistence type="predicted"/>
<dbReference type="STRING" id="112413.SAMN05421854_10835"/>
<name>A0A1I5UP85_9PSEU</name>
<dbReference type="EMBL" id="FOWC01000008">
    <property type="protein sequence ID" value="SFP97059.1"/>
    <property type="molecule type" value="Genomic_DNA"/>
</dbReference>
<dbReference type="Proteomes" id="UP000199137">
    <property type="component" value="Unassembled WGS sequence"/>
</dbReference>
<sequence length="71" mass="7886">MLQGGRDYQVTVEDDLARWRAGLPDAAVWSYPADDHLFFPGAGPSTPDSYREPQHVDATVVADLADWLARQ</sequence>